<accession>A0A059C8P5</accession>
<proteinExistence type="predicted"/>
<dbReference type="AlphaFoldDB" id="A0A059C8P5"/>
<dbReference type="InParanoid" id="A0A059C8P5"/>
<protein>
    <submittedName>
        <fullName evidence="1">Uncharacterized protein</fullName>
    </submittedName>
</protein>
<organism evidence="1">
    <name type="scientific">Eucalyptus grandis</name>
    <name type="common">Flooded gum</name>
    <dbReference type="NCBI Taxonomy" id="71139"/>
    <lineage>
        <taxon>Eukaryota</taxon>
        <taxon>Viridiplantae</taxon>
        <taxon>Streptophyta</taxon>
        <taxon>Embryophyta</taxon>
        <taxon>Tracheophyta</taxon>
        <taxon>Spermatophyta</taxon>
        <taxon>Magnoliopsida</taxon>
        <taxon>eudicotyledons</taxon>
        <taxon>Gunneridae</taxon>
        <taxon>Pentapetalae</taxon>
        <taxon>rosids</taxon>
        <taxon>malvids</taxon>
        <taxon>Myrtales</taxon>
        <taxon>Myrtaceae</taxon>
        <taxon>Myrtoideae</taxon>
        <taxon>Eucalypteae</taxon>
        <taxon>Eucalyptus</taxon>
    </lineage>
</organism>
<dbReference type="Gramene" id="KCW74833">
    <property type="protein sequence ID" value="KCW74833"/>
    <property type="gene ID" value="EUGRSUZ_E03568"/>
</dbReference>
<name>A0A059C8P5_EUCGR</name>
<reference evidence="1" key="1">
    <citation type="submission" date="2013-07" db="EMBL/GenBank/DDBJ databases">
        <title>The genome of Eucalyptus grandis.</title>
        <authorList>
            <person name="Schmutz J."/>
            <person name="Hayes R."/>
            <person name="Myburg A."/>
            <person name="Tuskan G."/>
            <person name="Grattapaglia D."/>
            <person name="Rokhsar D.S."/>
        </authorList>
    </citation>
    <scope>NUCLEOTIDE SEQUENCE</scope>
    <source>
        <tissue evidence="1">Leaf extractions</tissue>
    </source>
</reference>
<gene>
    <name evidence="1" type="ORF">EUGRSUZ_E03568</name>
</gene>
<sequence>MDHARKRRLLLRRPLWLSIESPSKRGMSENARGITYQFTMIPFIHYVLFIGKWKCSKSFNAMHVYNVPHVYGTLEFAFHKQAHVSNDIKY</sequence>
<evidence type="ECO:0000313" key="1">
    <source>
        <dbReference type="EMBL" id="KCW74833.1"/>
    </source>
</evidence>
<dbReference type="EMBL" id="KK198757">
    <property type="protein sequence ID" value="KCW74833.1"/>
    <property type="molecule type" value="Genomic_DNA"/>
</dbReference>